<dbReference type="STRING" id="576137.A0A1L7XF86"/>
<dbReference type="PROSITE" id="PS50297">
    <property type="entry name" value="ANK_REP_REGION"/>
    <property type="match status" value="5"/>
</dbReference>
<evidence type="ECO:0000256" key="2">
    <source>
        <dbReference type="PROSITE-ProRule" id="PRU00023"/>
    </source>
</evidence>
<evidence type="ECO:0000256" key="1">
    <source>
        <dbReference type="ARBA" id="ARBA00022737"/>
    </source>
</evidence>
<dbReference type="Pfam" id="PF24883">
    <property type="entry name" value="NPHP3_N"/>
    <property type="match status" value="1"/>
</dbReference>
<evidence type="ECO:0000313" key="5">
    <source>
        <dbReference type="EMBL" id="CZR63705.1"/>
    </source>
</evidence>
<dbReference type="SMART" id="SM00248">
    <property type="entry name" value="ANK"/>
    <property type="match status" value="6"/>
</dbReference>
<reference evidence="5 6" key="1">
    <citation type="submission" date="2016-03" db="EMBL/GenBank/DDBJ databases">
        <authorList>
            <person name="Ploux O."/>
        </authorList>
    </citation>
    <scope>NUCLEOTIDE SEQUENCE [LARGE SCALE GENOMIC DNA]</scope>
    <source>
        <strain evidence="5 6">UAMH 11012</strain>
    </source>
</reference>
<proteinExistence type="predicted"/>
<dbReference type="OrthoDB" id="195446at2759"/>
<keyword evidence="6" id="KW-1185">Reference proteome</keyword>
<dbReference type="PROSITE" id="PS50088">
    <property type="entry name" value="ANK_REPEAT"/>
    <property type="match status" value="6"/>
</dbReference>
<organism evidence="5 6">
    <name type="scientific">Phialocephala subalpina</name>
    <dbReference type="NCBI Taxonomy" id="576137"/>
    <lineage>
        <taxon>Eukaryota</taxon>
        <taxon>Fungi</taxon>
        <taxon>Dikarya</taxon>
        <taxon>Ascomycota</taxon>
        <taxon>Pezizomycotina</taxon>
        <taxon>Leotiomycetes</taxon>
        <taxon>Helotiales</taxon>
        <taxon>Mollisiaceae</taxon>
        <taxon>Phialocephala</taxon>
        <taxon>Phialocephala fortinii species complex</taxon>
    </lineage>
</organism>
<feature type="repeat" description="ANK" evidence="2">
    <location>
        <begin position="623"/>
        <end position="655"/>
    </location>
</feature>
<dbReference type="InterPro" id="IPR036770">
    <property type="entry name" value="Ankyrin_rpt-contain_sf"/>
</dbReference>
<dbReference type="PANTHER" id="PTHR10039">
    <property type="entry name" value="AMELOGENIN"/>
    <property type="match status" value="1"/>
</dbReference>
<dbReference type="Gene3D" id="3.40.50.300">
    <property type="entry name" value="P-loop containing nucleotide triphosphate hydrolases"/>
    <property type="match status" value="1"/>
</dbReference>
<feature type="repeat" description="ANK" evidence="2">
    <location>
        <begin position="590"/>
        <end position="622"/>
    </location>
</feature>
<dbReference type="SUPFAM" id="SSF52540">
    <property type="entry name" value="P-loop containing nucleoside triphosphate hydrolases"/>
    <property type="match status" value="1"/>
</dbReference>
<dbReference type="PRINTS" id="PR01415">
    <property type="entry name" value="ANKYRIN"/>
</dbReference>
<dbReference type="InterPro" id="IPR002110">
    <property type="entry name" value="Ankyrin_rpt"/>
</dbReference>
<feature type="domain" description="Nephrocystin 3-like N-terminal" evidence="4">
    <location>
        <begin position="236"/>
        <end position="401"/>
    </location>
</feature>
<dbReference type="SUPFAM" id="SSF48403">
    <property type="entry name" value="Ankyrin repeat"/>
    <property type="match status" value="1"/>
</dbReference>
<dbReference type="InterPro" id="IPR054471">
    <property type="entry name" value="GPIID_WHD"/>
</dbReference>
<evidence type="ECO:0000259" key="3">
    <source>
        <dbReference type="Pfam" id="PF22939"/>
    </source>
</evidence>
<keyword evidence="1" id="KW-0677">Repeat</keyword>
<gene>
    <name evidence="5" type="ORF">PAC_13602</name>
</gene>
<dbReference type="EMBL" id="FJOG01000024">
    <property type="protein sequence ID" value="CZR63705.1"/>
    <property type="molecule type" value="Genomic_DNA"/>
</dbReference>
<feature type="repeat" description="ANK" evidence="2">
    <location>
        <begin position="757"/>
        <end position="789"/>
    </location>
</feature>
<dbReference type="Pfam" id="PF22939">
    <property type="entry name" value="WHD_GPIID"/>
    <property type="match status" value="1"/>
</dbReference>
<feature type="repeat" description="ANK" evidence="2">
    <location>
        <begin position="690"/>
        <end position="722"/>
    </location>
</feature>
<protein>
    <submittedName>
        <fullName evidence="5">Uncharacterized protein</fullName>
    </submittedName>
</protein>
<dbReference type="AlphaFoldDB" id="A0A1L7XF86"/>
<dbReference type="InterPro" id="IPR056884">
    <property type="entry name" value="NPHP3-like_N"/>
</dbReference>
<dbReference type="Proteomes" id="UP000184330">
    <property type="component" value="Unassembled WGS sequence"/>
</dbReference>
<evidence type="ECO:0000313" key="6">
    <source>
        <dbReference type="Proteomes" id="UP000184330"/>
    </source>
</evidence>
<dbReference type="InterPro" id="IPR027417">
    <property type="entry name" value="P-loop_NTPase"/>
</dbReference>
<accession>A0A1L7XF86</accession>
<feature type="repeat" description="ANK" evidence="2">
    <location>
        <begin position="724"/>
        <end position="756"/>
    </location>
</feature>
<keyword evidence="2" id="KW-0040">ANK repeat</keyword>
<feature type="domain" description="GPI inositol-deacylase winged helix" evidence="3">
    <location>
        <begin position="512"/>
        <end position="572"/>
    </location>
</feature>
<name>A0A1L7XF86_9HELO</name>
<evidence type="ECO:0000259" key="4">
    <source>
        <dbReference type="Pfam" id="PF24883"/>
    </source>
</evidence>
<feature type="repeat" description="ANK" evidence="2">
    <location>
        <begin position="657"/>
        <end position="689"/>
    </location>
</feature>
<dbReference type="Gene3D" id="1.25.40.20">
    <property type="entry name" value="Ankyrin repeat-containing domain"/>
    <property type="match status" value="1"/>
</dbReference>
<dbReference type="Pfam" id="PF12796">
    <property type="entry name" value="Ank_2"/>
    <property type="match status" value="3"/>
</dbReference>
<dbReference type="PANTHER" id="PTHR10039:SF15">
    <property type="entry name" value="NACHT DOMAIN-CONTAINING PROTEIN"/>
    <property type="match status" value="1"/>
</dbReference>
<sequence>MADPLGTTASIIAIIQLSFDVVKYINGVGGATKDRKRLRDGVRACEFILQQLKDNADDTEEGKAWSETVKTLEDTDAPLGRLWVALNVVKAKLEPKIGLEKALTSLKWPSNEKEVEKIISVIEREKTLLQLALTNDCRKLIYEIKKCSGENKTQLTELIRVIEKSSSEYDGQFSRLIQTFETASTERKEQLIDVKVGIDGLHQAQHDQQRQAILDWLTPIDYAAQQSDFIARRQAGTGQWLLDSEEFQTWLNSDQQTLFCPGIPGAGKTMLTSIVVEELPTRFHDDKSIGIAYLYCNFRRQEEQKIDDLFASLLKQLAKGQQSLPGTVKELYDRYKTKRTRPSLDEISRSLQAVTTLYSRVFIIVDALDKCQVSDGYRQRFLSSLFNLQAKCGANLFATSRPISSIKKEFKGNLKLKIRASEKDVRKYLNGHLFRLPGFVAQRIKLQEEIKTDIVKAVNRMFLLAQLHLESLIGKRSPKAVQTALKNLATGSTAYNHAYKDAIERINGQIEDQKELTKQVLSWITCAKRPLATTELQYALGVKVGESKFDELNVLEIEDIVSICAGLVTIDEETVKGWSGHRKYSQEVPKKMTGLHLAAYFGVYEAANILIRRGQTPDTKDSNSRTPLSWAAENGREAVVKLLLDKGAELETKSSPWRQTPLSLAAQNGHEAIVQLLLDKGAELQTKSFNSQTPLSWAAQSGHEAVVKLLLDKGAELEIKDSSWSQTPLSLAAENGHEAVVKLLLDKGAELETKSFDSQTPLSLAAENGHEAIVQLLLDKGAKLETKDSDNRTPLSWAT</sequence>